<dbReference type="Proteomes" id="UP000015101">
    <property type="component" value="Unassembled WGS sequence"/>
</dbReference>
<dbReference type="SUPFAM" id="SSF52518">
    <property type="entry name" value="Thiamin diphosphate-binding fold (THDP-binding)"/>
    <property type="match status" value="1"/>
</dbReference>
<dbReference type="RefSeq" id="XP_009022232.1">
    <property type="nucleotide sequence ID" value="XM_009023984.1"/>
</dbReference>
<reference evidence="2 4" key="2">
    <citation type="journal article" date="2013" name="Nature">
        <title>Insights into bilaterian evolution from three spiralian genomes.</title>
        <authorList>
            <person name="Simakov O."/>
            <person name="Marletaz F."/>
            <person name="Cho S.J."/>
            <person name="Edsinger-Gonzales E."/>
            <person name="Havlak P."/>
            <person name="Hellsten U."/>
            <person name="Kuo D.H."/>
            <person name="Larsson T."/>
            <person name="Lv J."/>
            <person name="Arendt D."/>
            <person name="Savage R."/>
            <person name="Osoegawa K."/>
            <person name="de Jong P."/>
            <person name="Grimwood J."/>
            <person name="Chapman J.A."/>
            <person name="Shapiro H."/>
            <person name="Aerts A."/>
            <person name="Otillar R.P."/>
            <person name="Terry A.Y."/>
            <person name="Boore J.L."/>
            <person name="Grigoriev I.V."/>
            <person name="Lindberg D.R."/>
            <person name="Seaver E.C."/>
            <person name="Weisblat D.A."/>
            <person name="Putnam N.H."/>
            <person name="Rokhsar D.S."/>
        </authorList>
    </citation>
    <scope>NUCLEOTIDE SEQUENCE</scope>
</reference>
<organism evidence="3 4">
    <name type="scientific">Helobdella robusta</name>
    <name type="common">Californian leech</name>
    <dbReference type="NCBI Taxonomy" id="6412"/>
    <lineage>
        <taxon>Eukaryota</taxon>
        <taxon>Metazoa</taxon>
        <taxon>Spiralia</taxon>
        <taxon>Lophotrochozoa</taxon>
        <taxon>Annelida</taxon>
        <taxon>Clitellata</taxon>
        <taxon>Hirudinea</taxon>
        <taxon>Rhynchobdellida</taxon>
        <taxon>Glossiphoniidae</taxon>
        <taxon>Helobdella</taxon>
    </lineage>
</organism>
<evidence type="ECO:0000259" key="1">
    <source>
        <dbReference type="Pfam" id="PF02775"/>
    </source>
</evidence>
<dbReference type="PANTHER" id="PTHR42981:SF2">
    <property type="entry name" value="PYRUVATE DEHYDROGENASE [UBIQUINONE]"/>
    <property type="match status" value="1"/>
</dbReference>
<dbReference type="GO" id="GO:0030976">
    <property type="term" value="F:thiamine pyrophosphate binding"/>
    <property type="evidence" value="ECO:0007669"/>
    <property type="project" value="InterPro"/>
</dbReference>
<evidence type="ECO:0000313" key="3">
    <source>
        <dbReference type="EnsemblMetazoa" id="HelroP93082"/>
    </source>
</evidence>
<dbReference type="OrthoDB" id="16262at2759"/>
<dbReference type="InParanoid" id="T1G8S9"/>
<accession>T1G8S9</accession>
<dbReference type="AlphaFoldDB" id="T1G8S9"/>
<dbReference type="InterPro" id="IPR047211">
    <property type="entry name" value="POXB-like"/>
</dbReference>
<dbReference type="EnsemblMetazoa" id="HelroT93082">
    <property type="protein sequence ID" value="HelroP93082"/>
    <property type="gene ID" value="HelroG93082"/>
</dbReference>
<keyword evidence="4" id="KW-1185">Reference proteome</keyword>
<name>T1G8S9_HELRO</name>
<gene>
    <name evidence="3" type="primary">20217476</name>
    <name evidence="2" type="ORF">HELRODRAFT_93082</name>
</gene>
<dbReference type="CTD" id="20217476"/>
<proteinExistence type="predicted"/>
<dbReference type="InterPro" id="IPR029061">
    <property type="entry name" value="THDP-binding"/>
</dbReference>
<dbReference type="PANTHER" id="PTHR42981">
    <property type="entry name" value="PYRUVATE DEHYDROGENASE [UBIQUINONE]"/>
    <property type="match status" value="1"/>
</dbReference>
<reference evidence="4" key="1">
    <citation type="submission" date="2012-12" db="EMBL/GenBank/DDBJ databases">
        <authorList>
            <person name="Hellsten U."/>
            <person name="Grimwood J."/>
            <person name="Chapman J.A."/>
            <person name="Shapiro H."/>
            <person name="Aerts A."/>
            <person name="Otillar R.P."/>
            <person name="Terry A.Y."/>
            <person name="Boore J.L."/>
            <person name="Simakov O."/>
            <person name="Marletaz F."/>
            <person name="Cho S.-J."/>
            <person name="Edsinger-Gonzales E."/>
            <person name="Havlak P."/>
            <person name="Kuo D.-H."/>
            <person name="Larsson T."/>
            <person name="Lv J."/>
            <person name="Arendt D."/>
            <person name="Savage R."/>
            <person name="Osoegawa K."/>
            <person name="de Jong P."/>
            <person name="Lindberg D.R."/>
            <person name="Seaver E.C."/>
            <person name="Weisblat D.A."/>
            <person name="Putnam N.H."/>
            <person name="Grigoriev I.V."/>
            <person name="Rokhsar D.S."/>
        </authorList>
    </citation>
    <scope>NUCLEOTIDE SEQUENCE</scope>
</reference>
<feature type="domain" description="Thiamine pyrophosphate enzyme TPP-binding" evidence="1">
    <location>
        <begin position="1"/>
        <end position="38"/>
    </location>
</feature>
<dbReference type="KEGG" id="hro:HELRODRAFT_93082"/>
<dbReference type="Pfam" id="PF02775">
    <property type="entry name" value="TPP_enzyme_C"/>
    <property type="match status" value="1"/>
</dbReference>
<reference evidence="3" key="3">
    <citation type="submission" date="2015-06" db="UniProtKB">
        <authorList>
            <consortium name="EnsemblMetazoa"/>
        </authorList>
    </citation>
    <scope>IDENTIFICATION</scope>
</reference>
<dbReference type="GeneID" id="20217476"/>
<dbReference type="Gene3D" id="3.40.50.970">
    <property type="match status" value="1"/>
</dbReference>
<dbReference type="HOGENOM" id="CLU_2489694_0_0_1"/>
<dbReference type="EMBL" id="AMQM01011992">
    <property type="status" value="NOT_ANNOTATED_CDS"/>
    <property type="molecule type" value="Genomic_DNA"/>
</dbReference>
<evidence type="ECO:0000313" key="2">
    <source>
        <dbReference type="EMBL" id="ESN99670.1"/>
    </source>
</evidence>
<evidence type="ECO:0000313" key="4">
    <source>
        <dbReference type="Proteomes" id="UP000015101"/>
    </source>
</evidence>
<protein>
    <recommendedName>
        <fullName evidence="1">Thiamine pyrophosphate enzyme TPP-binding domain-containing protein</fullName>
    </recommendedName>
</protein>
<dbReference type="InterPro" id="IPR011766">
    <property type="entry name" value="TPP_enzyme_TPP-bd"/>
</dbReference>
<dbReference type="EMBL" id="KB097100">
    <property type="protein sequence ID" value="ESN99670.1"/>
    <property type="molecule type" value="Genomic_DNA"/>
</dbReference>
<sequence length="87" mass="9748">AAFAEAVGMKGIRVEQPGDLQQAIEEAFAHDGPVIVDVVVNPDSLLMPPEITFDMMRNFSEYIWKAFVSGEKKTLKEMLEVNLPRQL</sequence>
<dbReference type="GO" id="GO:0003824">
    <property type="term" value="F:catalytic activity"/>
    <property type="evidence" value="ECO:0007669"/>
    <property type="project" value="InterPro"/>
</dbReference>